<accession>A0A2X0IBT1</accession>
<dbReference type="OrthoDB" id="9815126at2"/>
<dbReference type="AlphaFoldDB" id="A0A2X0IBT1"/>
<dbReference type="Gene3D" id="3.30.1330.40">
    <property type="entry name" value="RutC-like"/>
    <property type="match status" value="1"/>
</dbReference>
<name>A0A2X0IBT1_9ACTN</name>
<comment type="caution">
    <text evidence="1">The sequence shown here is derived from an EMBL/GenBank/DDBJ whole genome shotgun (WGS) entry which is preliminary data.</text>
</comment>
<organism evidence="1 2">
    <name type="scientific">Streptacidiphilus pinicola</name>
    <dbReference type="NCBI Taxonomy" id="2219663"/>
    <lineage>
        <taxon>Bacteria</taxon>
        <taxon>Bacillati</taxon>
        <taxon>Actinomycetota</taxon>
        <taxon>Actinomycetes</taxon>
        <taxon>Kitasatosporales</taxon>
        <taxon>Streptomycetaceae</taxon>
        <taxon>Streptacidiphilus</taxon>
    </lineage>
</organism>
<keyword evidence="2" id="KW-1185">Reference proteome</keyword>
<dbReference type="SUPFAM" id="SSF55298">
    <property type="entry name" value="YjgF-like"/>
    <property type="match status" value="1"/>
</dbReference>
<dbReference type="InterPro" id="IPR006175">
    <property type="entry name" value="YjgF/YER057c/UK114"/>
</dbReference>
<dbReference type="Proteomes" id="UP000248889">
    <property type="component" value="Unassembled WGS sequence"/>
</dbReference>
<dbReference type="InterPro" id="IPR035959">
    <property type="entry name" value="RutC-like_sf"/>
</dbReference>
<dbReference type="RefSeq" id="WP_111505368.1">
    <property type="nucleotide sequence ID" value="NZ_QKYN01000114.1"/>
</dbReference>
<dbReference type="PANTHER" id="PTHR43857:SF1">
    <property type="entry name" value="YJGH FAMILY PROTEIN"/>
    <property type="match status" value="1"/>
</dbReference>
<evidence type="ECO:0000313" key="1">
    <source>
        <dbReference type="EMBL" id="RAG82402.1"/>
    </source>
</evidence>
<dbReference type="PANTHER" id="PTHR43857">
    <property type="entry name" value="BLR7761 PROTEIN"/>
    <property type="match status" value="1"/>
</dbReference>
<sequence length="135" mass="13803">MTIQKINPDTIAPPHGHAQVVVATGSKLVFASGQVAIAPDEKPVGDATDYKAQGYKAVSNAYAAITASGASPGEVVRMTVYVVDPTAENLESLYAGLGDAVRDAGGRTTAMTLVGITGLSEPGRVVEIEMTAVTD</sequence>
<dbReference type="EMBL" id="QKYN01000114">
    <property type="protein sequence ID" value="RAG82402.1"/>
    <property type="molecule type" value="Genomic_DNA"/>
</dbReference>
<evidence type="ECO:0000313" key="2">
    <source>
        <dbReference type="Proteomes" id="UP000248889"/>
    </source>
</evidence>
<dbReference type="Pfam" id="PF01042">
    <property type="entry name" value="Ribonuc_L-PSP"/>
    <property type="match status" value="1"/>
</dbReference>
<reference evidence="1 2" key="1">
    <citation type="submission" date="2018-06" db="EMBL/GenBank/DDBJ databases">
        <title>Streptacidiphilus pinicola sp. nov., isolated from pine grove soil.</title>
        <authorList>
            <person name="Roh S.G."/>
            <person name="Park S."/>
            <person name="Kim M.-K."/>
            <person name="Yun B.-R."/>
            <person name="Park J."/>
            <person name="Kim M.J."/>
            <person name="Kim Y.S."/>
            <person name="Kim S.B."/>
        </authorList>
    </citation>
    <scope>NUCLEOTIDE SEQUENCE [LARGE SCALE GENOMIC DNA]</scope>
    <source>
        <strain evidence="1 2">MMS16-CNU450</strain>
    </source>
</reference>
<proteinExistence type="predicted"/>
<gene>
    <name evidence="1" type="ORF">DN069_27400</name>
</gene>
<protein>
    <submittedName>
        <fullName evidence="1">RidA family protein</fullName>
    </submittedName>
</protein>